<evidence type="ECO:0000313" key="7">
    <source>
        <dbReference type="Proteomes" id="UP000261875"/>
    </source>
</evidence>
<keyword evidence="5" id="KW-0175">Coiled coil</keyword>
<protein>
    <submittedName>
        <fullName evidence="6">Uncharacterized protein</fullName>
    </submittedName>
</protein>
<dbReference type="Proteomes" id="UP000261875">
    <property type="component" value="Chromosome"/>
</dbReference>
<evidence type="ECO:0000256" key="1">
    <source>
        <dbReference type="ARBA" id="ARBA00004613"/>
    </source>
</evidence>
<keyword evidence="4" id="KW-0843">Virulence</keyword>
<proteinExistence type="inferred from homology"/>
<evidence type="ECO:0000256" key="4">
    <source>
        <dbReference type="ARBA" id="ARBA00023026"/>
    </source>
</evidence>
<dbReference type="EMBL" id="CP021659">
    <property type="protein sequence ID" value="AWK13950.1"/>
    <property type="molecule type" value="Genomic_DNA"/>
</dbReference>
<evidence type="ECO:0000256" key="3">
    <source>
        <dbReference type="ARBA" id="ARBA00022525"/>
    </source>
</evidence>
<dbReference type="GO" id="GO:0005576">
    <property type="term" value="C:extracellular region"/>
    <property type="evidence" value="ECO:0007669"/>
    <property type="project" value="UniProtKB-SubCell"/>
</dbReference>
<evidence type="ECO:0000256" key="5">
    <source>
        <dbReference type="ARBA" id="ARBA00023054"/>
    </source>
</evidence>
<dbReference type="AlphaFoldDB" id="A0A2U8I478"/>
<evidence type="ECO:0000256" key="2">
    <source>
        <dbReference type="ARBA" id="ARBA00007741"/>
    </source>
</evidence>
<accession>A0A2U8I478</accession>
<comment type="similarity">
    <text evidence="2">Belongs to the invasin protein D family.</text>
</comment>
<dbReference type="OrthoDB" id="6507315at2"/>
<organism evidence="6 7">
    <name type="scientific">Candidatus Fukatsuia symbiotica</name>
    <dbReference type="NCBI Taxonomy" id="1878942"/>
    <lineage>
        <taxon>Bacteria</taxon>
        <taxon>Pseudomonadati</taxon>
        <taxon>Pseudomonadota</taxon>
        <taxon>Gammaproteobacteria</taxon>
        <taxon>Enterobacterales</taxon>
        <taxon>Yersiniaceae</taxon>
        <taxon>Candidatus Fukatsuia</taxon>
    </lineage>
</organism>
<dbReference type="SUPFAM" id="SSF140693">
    <property type="entry name" value="IpaD-like"/>
    <property type="match status" value="1"/>
</dbReference>
<dbReference type="InterPro" id="IPR036708">
    <property type="entry name" value="BipD-like_sf"/>
</dbReference>
<name>A0A2U8I478_9GAMM</name>
<reference evidence="6 7" key="1">
    <citation type="submission" date="2017-05" db="EMBL/GenBank/DDBJ databases">
        <title>Genome sequence of Candidatus Fukatsuia symbiotica and Candidatus Hamiltonella defensa from Acyrthosiphon pisum strain 5D.</title>
        <authorList>
            <person name="Patel V.A."/>
            <person name="Chevignon G."/>
            <person name="Russell J.A."/>
            <person name="Oliver K.M."/>
        </authorList>
    </citation>
    <scope>NUCLEOTIDE SEQUENCE [LARGE SCALE GENOMIC DNA]</scope>
    <source>
        <strain evidence="6 7">5D</strain>
    </source>
</reference>
<comment type="subcellular location">
    <subcellularLocation>
        <location evidence="1">Secreted</location>
    </subcellularLocation>
</comment>
<sequence length="193" mass="21469">MSSSAAAYQTILKQVTPWLSKIDPEKLEEEIKGEMATVLKELEMQTVSDALSSNYLFSSPIQPKGATKEKMLSSSEIANKLIEGINTVKEHYLDIHQNASKKYSDFYKEFSDIVTKMGKSNSSSGDKVVIQTGEIYLDLIKLKDKYAVTEKAGQLYVDDSDKRTKKWVENLGLSTDIVKVEGVGHVVGIDIPK</sequence>
<keyword evidence="3" id="KW-0964">Secreted</keyword>
<dbReference type="Pfam" id="PF06511">
    <property type="entry name" value="T3SS_TC"/>
    <property type="match status" value="1"/>
</dbReference>
<dbReference type="KEGG" id="fsm:CCS41_04810"/>
<dbReference type="InterPro" id="IPR009483">
    <property type="entry name" value="IpaD/BipD/SipD"/>
</dbReference>
<gene>
    <name evidence="6" type="ORF">CCS41_04810</name>
</gene>
<evidence type="ECO:0000313" key="6">
    <source>
        <dbReference type="EMBL" id="AWK13950.1"/>
    </source>
</evidence>
<keyword evidence="7" id="KW-1185">Reference proteome</keyword>
<dbReference type="Gene3D" id="1.20.1710.10">
    <property type="entry name" value="IpaD-like"/>
    <property type="match status" value="1"/>
</dbReference>